<organism evidence="2 3">
    <name type="scientific">Aspergillus niger ATCC 13496</name>
    <dbReference type="NCBI Taxonomy" id="1353008"/>
    <lineage>
        <taxon>Eukaryota</taxon>
        <taxon>Fungi</taxon>
        <taxon>Dikarya</taxon>
        <taxon>Ascomycota</taxon>
        <taxon>Pezizomycotina</taxon>
        <taxon>Eurotiomycetes</taxon>
        <taxon>Eurotiomycetidae</taxon>
        <taxon>Eurotiales</taxon>
        <taxon>Aspergillaceae</taxon>
        <taxon>Aspergillus</taxon>
        <taxon>Aspergillus subgen. Circumdati</taxon>
    </lineage>
</organism>
<dbReference type="VEuPathDB" id="FungiDB:M747DRAFT_245187"/>
<dbReference type="AlphaFoldDB" id="A0A370BSC5"/>
<evidence type="ECO:0000313" key="2">
    <source>
        <dbReference type="EMBL" id="RDH16409.1"/>
    </source>
</evidence>
<evidence type="ECO:0000256" key="1">
    <source>
        <dbReference type="SAM" id="MobiDB-lite"/>
    </source>
</evidence>
<gene>
    <name evidence="2" type="ORF">M747DRAFT_245187</name>
</gene>
<name>A0A370BSC5_ASPNG</name>
<accession>A0A370BSC5</accession>
<dbReference type="EMBL" id="KZ851939">
    <property type="protein sequence ID" value="RDH16409.1"/>
    <property type="molecule type" value="Genomic_DNA"/>
</dbReference>
<evidence type="ECO:0000313" key="3">
    <source>
        <dbReference type="Proteomes" id="UP000253845"/>
    </source>
</evidence>
<sequence length="330" mass="36870">MVAAPSRPFYWPGDIPLEIQIDPRGDIDPEEADDEAKGNIEFRGKWPTFPTKMVITRKGVNRVPQRRRAQHPPVLRLAALFVSRTPESIRQENRSRWIKLYILSCRIDGDMDSCLGHLGSRDGAIDVNPATHDLSAVQITDVLTRDILEMANLNFMTMIRNDDLDTGHITVVEFKRNGQVHNSFRRRACNMWPVYLEYCSAWRPLGYVIEQRVGVQSGHDLPLINILEGAKARDEFLFGFDGARDGWMEGIEIYAPGSRYIKHNLARSGNTGLHVYARLLAEASIPAAGCAGQYRHCSSATTASNAEASAMTSSTFTTGDTSDTISSWTK</sequence>
<protein>
    <submittedName>
        <fullName evidence="2">Uncharacterized protein</fullName>
    </submittedName>
</protein>
<feature type="region of interest" description="Disordered" evidence="1">
    <location>
        <begin position="308"/>
        <end position="330"/>
    </location>
</feature>
<reference evidence="2 3" key="1">
    <citation type="submission" date="2018-07" db="EMBL/GenBank/DDBJ databases">
        <title>Section-level genome sequencing of Aspergillus section Nigri to investigate inter- and intra-species variation.</title>
        <authorList>
            <consortium name="DOE Joint Genome Institute"/>
            <person name="Vesth T.C."/>
            <person name="Nybo J.L."/>
            <person name="Theobald S."/>
            <person name="Frisvad J.C."/>
            <person name="Larsen T.O."/>
            <person name="Nielsen K.F."/>
            <person name="Hoof J.B."/>
            <person name="Brandl J."/>
            <person name="Salamov A."/>
            <person name="Riley R."/>
            <person name="Gladden J.M."/>
            <person name="Phatale P."/>
            <person name="Nielsen M.T."/>
            <person name="Lyhne E.K."/>
            <person name="Kogle M.E."/>
            <person name="Strasser K."/>
            <person name="McDonnell E."/>
            <person name="Barry K."/>
            <person name="Clum A."/>
            <person name="Chen C."/>
            <person name="Nolan M."/>
            <person name="Sandor L."/>
            <person name="Kuo A."/>
            <person name="Lipzen A."/>
            <person name="Hainaut M."/>
            <person name="Drula E."/>
            <person name="Tsang A."/>
            <person name="Magnuson J.K."/>
            <person name="Henrissat B."/>
            <person name="Wiebenga A."/>
            <person name="Simmons B.A."/>
            <person name="Makela M.R."/>
            <person name="De vries R.P."/>
            <person name="Grigoriev I.V."/>
            <person name="Mortensen U.H."/>
            <person name="Baker S.E."/>
            <person name="Andersen M.R."/>
        </authorList>
    </citation>
    <scope>NUCLEOTIDE SEQUENCE [LARGE SCALE GENOMIC DNA]</scope>
    <source>
        <strain evidence="2 3">ATCC 13496</strain>
    </source>
</reference>
<dbReference type="Proteomes" id="UP000253845">
    <property type="component" value="Unassembled WGS sequence"/>
</dbReference>
<proteinExistence type="predicted"/>